<organism evidence="1 2">
    <name type="scientific">Virgisporangium aurantiacum</name>
    <dbReference type="NCBI Taxonomy" id="175570"/>
    <lineage>
        <taxon>Bacteria</taxon>
        <taxon>Bacillati</taxon>
        <taxon>Actinomycetota</taxon>
        <taxon>Actinomycetes</taxon>
        <taxon>Micromonosporales</taxon>
        <taxon>Micromonosporaceae</taxon>
        <taxon>Virgisporangium</taxon>
    </lineage>
</organism>
<evidence type="ECO:0000313" key="2">
    <source>
        <dbReference type="Proteomes" id="UP000612585"/>
    </source>
</evidence>
<sequence>MALLTNPANAVAAPPKACIVAPLPEAPNWSYSNVDSADPTGRFVAGGGYPADAVDFNRFSGLWDNGQLREVAIPGTHQMINDVNSSGTAVGQSNVPDTFELMTPWVIVDGRTTALPGMASGTATGINERGDIVGHGHGDAVIWKAGSTWPQKLERPPGAEHAGAADIDDDGTVLGWFDRAGKPGVVVWRPDGRIVELASPLGPSSFVGASRLRDGWVAGTAVEALTGTAVRWNLADGTATTYPHLGFAADVNGSGWIVGQQADRPYLAVYVTDNGEMLLPGLVTPATVTEVKGMSDDGRRLAGHATGKDGNVHAVRWTCE</sequence>
<keyword evidence="2" id="KW-1185">Reference proteome</keyword>
<reference evidence="1" key="1">
    <citation type="submission" date="2021-01" db="EMBL/GenBank/DDBJ databases">
        <title>Whole genome shotgun sequence of Virgisporangium aurantiacum NBRC 16421.</title>
        <authorList>
            <person name="Komaki H."/>
            <person name="Tamura T."/>
        </authorList>
    </citation>
    <scope>NUCLEOTIDE SEQUENCE</scope>
    <source>
        <strain evidence="1">NBRC 16421</strain>
    </source>
</reference>
<dbReference type="AlphaFoldDB" id="A0A8J3ZL79"/>
<dbReference type="EMBL" id="BOPG01000096">
    <property type="protein sequence ID" value="GIJ63470.1"/>
    <property type="molecule type" value="Genomic_DNA"/>
</dbReference>
<evidence type="ECO:0000313" key="1">
    <source>
        <dbReference type="EMBL" id="GIJ63470.1"/>
    </source>
</evidence>
<accession>A0A8J3ZL79</accession>
<dbReference type="Proteomes" id="UP000612585">
    <property type="component" value="Unassembled WGS sequence"/>
</dbReference>
<name>A0A8J3ZL79_9ACTN</name>
<comment type="caution">
    <text evidence="1">The sequence shown here is derived from an EMBL/GenBank/DDBJ whole genome shotgun (WGS) entry which is preliminary data.</text>
</comment>
<proteinExistence type="predicted"/>
<protein>
    <submittedName>
        <fullName evidence="1">Uncharacterized protein</fullName>
    </submittedName>
</protein>
<gene>
    <name evidence="1" type="ORF">Vau01_109860</name>
</gene>